<reference evidence="1 2" key="1">
    <citation type="submission" date="2018-10" db="EMBL/GenBank/DDBJ databases">
        <title>Robbsia sp. DHC34, isolated from soil.</title>
        <authorList>
            <person name="Gao Z.-H."/>
            <person name="Qiu L.-H."/>
        </authorList>
    </citation>
    <scope>NUCLEOTIDE SEQUENCE [LARGE SCALE GENOMIC DNA]</scope>
    <source>
        <strain evidence="1 2">DHC34</strain>
    </source>
</reference>
<name>A0A494X8V7_9BURK</name>
<evidence type="ECO:0008006" key="3">
    <source>
        <dbReference type="Google" id="ProtNLM"/>
    </source>
</evidence>
<dbReference type="OrthoDB" id="5464833at2"/>
<accession>A0A494X8V7</accession>
<comment type="caution">
    <text evidence="1">The sequence shown here is derived from an EMBL/GenBank/DDBJ whole genome shotgun (WGS) entry which is preliminary data.</text>
</comment>
<proteinExistence type="predicted"/>
<organism evidence="1 2">
    <name type="scientific">Pararobbsia silviterrae</name>
    <dbReference type="NCBI Taxonomy" id="1792498"/>
    <lineage>
        <taxon>Bacteria</taxon>
        <taxon>Pseudomonadati</taxon>
        <taxon>Pseudomonadota</taxon>
        <taxon>Betaproteobacteria</taxon>
        <taxon>Burkholderiales</taxon>
        <taxon>Burkholderiaceae</taxon>
        <taxon>Pararobbsia</taxon>
    </lineage>
</organism>
<gene>
    <name evidence="1" type="ORF">D7S86_23690</name>
</gene>
<evidence type="ECO:0000313" key="2">
    <source>
        <dbReference type="Proteomes" id="UP000270342"/>
    </source>
</evidence>
<keyword evidence="2" id="KW-1185">Reference proteome</keyword>
<sequence>MVSLLDTHVIRCGAIRMPLIDDYLPRYDFRERHVARVRAPANVILDCVMRQRAQDDPLVRLAIRLREWPARLMNLSSRPPLDLDDFTVLGREGDTEVAFGLIGAFWRADYGLLDIESAAAFKAVVDEGVCRLVMNYQVDADPSGAFVLSTETRVGCPTATVRRRFAPYWYFIRPVSGLIRRRMLARIRREAERLANER</sequence>
<evidence type="ECO:0000313" key="1">
    <source>
        <dbReference type="EMBL" id="RKP47147.1"/>
    </source>
</evidence>
<dbReference type="AlphaFoldDB" id="A0A494X8V7"/>
<dbReference type="EMBL" id="RBZU01000013">
    <property type="protein sequence ID" value="RKP47147.1"/>
    <property type="molecule type" value="Genomic_DNA"/>
</dbReference>
<dbReference type="Proteomes" id="UP000270342">
    <property type="component" value="Unassembled WGS sequence"/>
</dbReference>
<protein>
    <recommendedName>
        <fullName evidence="3">DUF2867 domain-containing protein</fullName>
    </recommendedName>
</protein>